<reference evidence="1" key="1">
    <citation type="submission" date="2018-05" db="EMBL/GenBank/DDBJ databases">
        <authorList>
            <person name="Lanie J.A."/>
            <person name="Ng W.-L."/>
            <person name="Kazmierczak K.M."/>
            <person name="Andrzejewski T.M."/>
            <person name="Davidsen T.M."/>
            <person name="Wayne K.J."/>
            <person name="Tettelin H."/>
            <person name="Glass J.I."/>
            <person name="Rusch D."/>
            <person name="Podicherti R."/>
            <person name="Tsui H.-C.T."/>
            <person name="Winkler M.E."/>
        </authorList>
    </citation>
    <scope>NUCLEOTIDE SEQUENCE</scope>
</reference>
<sequence>MAKFNDKISTILSGQLPEFIVSEHPKFAEFLKVYYQLLESAELSVTSVRTTEGILLETETDQANNLVLNASSLGSTRTSLDAGDKVIFETYSGTEYGKFTRGETITGQTSNATAVLLTEDLDNGRLFISANNKFITGEIVVGASSNAYATIDNYKPNPVNNIADLVNFRDPDNVISNFLSNFRDEFLATLPDILANKVNKRNLIKNIKSLYRSKGTNRGHEIFFRVLFNEESQTFYPREQILRISDGKYDTLKVMRAIADIGDTTELVGRTITGADSKAYAIVENVAQYQIGADTVTEFILNNDSIQGTFQILEQIQGSASDTDDWYIKATVTGIPGTKTLTNDGSLNTIADTVAVTAGGVGAIFNIDEIGSGGLTEIVINNKGLNYAVGDKLVFDNTGTGGKNAAGFVRVINGGIAGEDSDQIVLEDGTMAADQYFGNSIMQELGTGTGTIEKVFLTYSGTGYTSLPSVTITSLGTGGSVRAWGDEIGRITALKTIELGKKYQDAPSPPVLEFYNSCVLTGATGLFTVGQSCTVSGGQGTIVSYNTSTNVLRIKSITGAFTEGQVLSADSGGSGTIAKIDVATANVNVVSVSDTDGKFINEDGKLSEVTMKVQDSRYYQDFSYVLKVASSIAVWRDAFKKTMHTAGFYFTGQVDITSNIDARGRLPLVGSISGRTEVEIPLIAILNTLFSVIFGRRLGTIDDGTSLRAKPLEPGAIDLDHNTNEHFEANQRDLTLTRPGLDIDYLSRKRATIGGQFVKAGYAYAGPKWGTLNRYANTIFNTSIGGTGHTFEQLNNLKVFGTRTSLDGQGGVFLMTSHPEGKKVKMSLAFPSFLTYSNNEFSNTVTNFSQTGPTFDDTTP</sequence>
<protein>
    <submittedName>
        <fullName evidence="1">Uncharacterized protein</fullName>
    </submittedName>
</protein>
<dbReference type="AlphaFoldDB" id="A0A381VHB7"/>
<name>A0A381VHB7_9ZZZZ</name>
<evidence type="ECO:0000313" key="1">
    <source>
        <dbReference type="EMBL" id="SVA39047.1"/>
    </source>
</evidence>
<dbReference type="EMBL" id="UINC01008683">
    <property type="protein sequence ID" value="SVA39047.1"/>
    <property type="molecule type" value="Genomic_DNA"/>
</dbReference>
<proteinExistence type="predicted"/>
<accession>A0A381VHB7</accession>
<organism evidence="1">
    <name type="scientific">marine metagenome</name>
    <dbReference type="NCBI Taxonomy" id="408172"/>
    <lineage>
        <taxon>unclassified sequences</taxon>
        <taxon>metagenomes</taxon>
        <taxon>ecological metagenomes</taxon>
    </lineage>
</organism>
<gene>
    <name evidence="1" type="ORF">METZ01_LOCUS91901</name>
</gene>